<protein>
    <submittedName>
        <fullName evidence="1">Uncharacterized protein</fullName>
    </submittedName>
</protein>
<name>A0A5N6ETI7_9EURO</name>
<gene>
    <name evidence="1" type="ORF">BDV33DRAFT_87807</name>
</gene>
<keyword evidence="2" id="KW-1185">Reference proteome</keyword>
<evidence type="ECO:0000313" key="2">
    <source>
        <dbReference type="Proteomes" id="UP000326799"/>
    </source>
</evidence>
<accession>A0A5N6ETI7</accession>
<dbReference type="AlphaFoldDB" id="A0A5N6ETI7"/>
<sequence length="109" mass="12121">MKRLCTAPKSANSYAPMASTSNRAQFTVEPDVRSFPALSSSPAGASIRREAPPSEAENIEVRLMLDNCLISRSLISKDEYIVLSCRYLFFVIKYALTYGEIGVCYLEKT</sequence>
<dbReference type="EMBL" id="ML733425">
    <property type="protein sequence ID" value="KAB8220906.1"/>
    <property type="molecule type" value="Genomic_DNA"/>
</dbReference>
<evidence type="ECO:0000313" key="1">
    <source>
        <dbReference type="EMBL" id="KAB8220906.1"/>
    </source>
</evidence>
<proteinExistence type="predicted"/>
<reference evidence="1 2" key="1">
    <citation type="submission" date="2019-04" db="EMBL/GenBank/DDBJ databases">
        <title>Fungal friends and foes A comparative genomics study of 23 Aspergillus species from section Flavi.</title>
        <authorList>
            <consortium name="DOE Joint Genome Institute"/>
            <person name="Kjaerbolling I."/>
            <person name="Vesth T.C."/>
            <person name="Frisvad J.C."/>
            <person name="Nybo J.L."/>
            <person name="Theobald S."/>
            <person name="Kildgaard S."/>
            <person name="Petersen T.I."/>
            <person name="Kuo A."/>
            <person name="Sato A."/>
            <person name="Lyhne E.K."/>
            <person name="Kogle M.E."/>
            <person name="Wiebenga A."/>
            <person name="Kun R.S."/>
            <person name="Lubbers R.J."/>
            <person name="Makela M.R."/>
            <person name="Barry K."/>
            <person name="Chovatia M."/>
            <person name="Clum A."/>
            <person name="Daum C."/>
            <person name="Haridas S."/>
            <person name="He G."/>
            <person name="LaButti K."/>
            <person name="Lipzen A."/>
            <person name="Mondo S."/>
            <person name="Pangilinan J."/>
            <person name="Riley R."/>
            <person name="Salamov A."/>
            <person name="Simmons B.A."/>
            <person name="Magnuson J.K."/>
            <person name="Henrissat B."/>
            <person name="Mortensen U.H."/>
            <person name="Larsen T.O."/>
            <person name="De vries R.P."/>
            <person name="Grigoriev I.V."/>
            <person name="Machida M."/>
            <person name="Baker S.E."/>
            <person name="Andersen M.R."/>
        </authorList>
    </citation>
    <scope>NUCLEOTIDE SEQUENCE [LARGE SCALE GENOMIC DNA]</scope>
    <source>
        <strain evidence="1 2">CBS 126849</strain>
    </source>
</reference>
<organism evidence="1 2">
    <name type="scientific">Aspergillus novoparasiticus</name>
    <dbReference type="NCBI Taxonomy" id="986946"/>
    <lineage>
        <taxon>Eukaryota</taxon>
        <taxon>Fungi</taxon>
        <taxon>Dikarya</taxon>
        <taxon>Ascomycota</taxon>
        <taxon>Pezizomycotina</taxon>
        <taxon>Eurotiomycetes</taxon>
        <taxon>Eurotiomycetidae</taxon>
        <taxon>Eurotiales</taxon>
        <taxon>Aspergillaceae</taxon>
        <taxon>Aspergillus</taxon>
        <taxon>Aspergillus subgen. Circumdati</taxon>
    </lineage>
</organism>
<dbReference type="Proteomes" id="UP000326799">
    <property type="component" value="Unassembled WGS sequence"/>
</dbReference>